<evidence type="ECO:0000313" key="10">
    <source>
        <dbReference type="Proteomes" id="UP000019116"/>
    </source>
</evidence>
<reference evidence="9" key="2">
    <citation type="submission" date="2018-10" db="UniProtKB">
        <authorList>
            <consortium name="EnsemblPlants"/>
        </authorList>
    </citation>
    <scope>IDENTIFICATION</scope>
</reference>
<dbReference type="PANTHER" id="PTHR33869:SF17">
    <property type="entry name" value="OS06G0534200 PROTEIN"/>
    <property type="match status" value="1"/>
</dbReference>
<feature type="chain" id="PRO_5043180249" evidence="8">
    <location>
        <begin position="25"/>
        <end position="82"/>
    </location>
</feature>
<dbReference type="InterPro" id="IPR039616">
    <property type="entry name" value="CLE1-4"/>
</dbReference>
<comment type="similarity">
    <text evidence="2">Belongs to the CLV3/ESR signal peptide family.</text>
</comment>
<dbReference type="Gramene" id="TraesNOR7A03G03996480.1">
    <property type="protein sequence ID" value="TraesNOR7A03G03996480.1.CDS1"/>
    <property type="gene ID" value="TraesNOR7A03G03996480"/>
</dbReference>
<evidence type="ECO:0000256" key="2">
    <source>
        <dbReference type="ARBA" id="ARBA00005416"/>
    </source>
</evidence>
<evidence type="ECO:0000313" key="9">
    <source>
        <dbReference type="EnsemblPlants" id="TraesCS7A02G348400.1.cds1"/>
    </source>
</evidence>
<sequence length="82" mass="8539">MKLVMCLCIFIVLVITSSPIAVSGDRPLMLGRRCLQDTVVIGGGPTPTGASTTGTLPRDAAPDISVDRSKRLSPGGSNPQHH</sequence>
<dbReference type="Proteomes" id="UP000019116">
    <property type="component" value="Chromosome 7A"/>
</dbReference>
<evidence type="ECO:0000256" key="6">
    <source>
        <dbReference type="ARBA" id="ARBA00023278"/>
    </source>
</evidence>
<dbReference type="Gramene" id="TraesCLE_scaffold_018848_01G000100.1">
    <property type="protein sequence ID" value="TraesCLE_scaffold_018848_01G000100.1"/>
    <property type="gene ID" value="TraesCLE_scaffold_018848_01G000100"/>
</dbReference>
<dbReference type="Gramene" id="TraesLDM7A03G03956120.1">
    <property type="protein sequence ID" value="TraesLDM7A03G03956120.1.CDS1"/>
    <property type="gene ID" value="TraesLDM7A03G03956120"/>
</dbReference>
<dbReference type="Gramene" id="TraesCS7A02G348400.1">
    <property type="protein sequence ID" value="TraesCS7A02G348400.1.cds1"/>
    <property type="gene ID" value="TraesCS7A02G348400"/>
</dbReference>
<dbReference type="GO" id="GO:0005576">
    <property type="term" value="C:extracellular region"/>
    <property type="evidence" value="ECO:0007669"/>
    <property type="project" value="UniProtKB-SubCell"/>
</dbReference>
<accession>A0A3B6RLN8</accession>
<keyword evidence="10" id="KW-1185">Reference proteome</keyword>
<reference evidence="9" key="1">
    <citation type="submission" date="2018-08" db="EMBL/GenBank/DDBJ databases">
        <authorList>
            <person name="Rossello M."/>
        </authorList>
    </citation>
    <scope>NUCLEOTIDE SEQUENCE [LARGE SCALE GENOMIC DNA]</scope>
    <source>
        <strain evidence="9">cv. Chinese Spring</strain>
    </source>
</reference>
<dbReference type="Gramene" id="TraesSYM7A03G03906180.1">
    <property type="protein sequence ID" value="TraesSYM7A03G03906180.1.CDS1"/>
    <property type="gene ID" value="TraesSYM7A03G03906180"/>
</dbReference>
<dbReference type="Gramene" id="TraesPARA_EIv1.0_2311170.1">
    <property type="protein sequence ID" value="TraesPARA_EIv1.0_2311170.1.CDS1"/>
    <property type="gene ID" value="TraesPARA_EIv1.0_2311170"/>
</dbReference>
<proteinExistence type="inferred from homology"/>
<evidence type="ECO:0000256" key="7">
    <source>
        <dbReference type="SAM" id="MobiDB-lite"/>
    </source>
</evidence>
<feature type="signal peptide" evidence="8">
    <location>
        <begin position="1"/>
        <end position="24"/>
    </location>
</feature>
<name>A0A3B6RLN8_WHEAT</name>
<dbReference type="Gramene" id="TraesCAD_scaffold_011309_01G000300.1">
    <property type="protein sequence ID" value="TraesCAD_scaffold_011309_01G000300.1"/>
    <property type="gene ID" value="TraesCAD_scaffold_011309_01G000300"/>
</dbReference>
<dbReference type="AlphaFoldDB" id="A0A3B6RLN8"/>
<keyword evidence="6" id="KW-0379">Hydroxylation</keyword>
<dbReference type="Gramene" id="TraesMAC7A03G03952070.1">
    <property type="protein sequence ID" value="TraesMAC7A03G03952070.1.CDS1"/>
    <property type="gene ID" value="TraesMAC7A03G03952070"/>
</dbReference>
<evidence type="ECO:0000256" key="3">
    <source>
        <dbReference type="ARBA" id="ARBA00022525"/>
    </source>
</evidence>
<evidence type="ECO:0000256" key="8">
    <source>
        <dbReference type="SAM" id="SignalP"/>
    </source>
</evidence>
<dbReference type="Gramene" id="TraesCS7A03G0852600.1">
    <property type="protein sequence ID" value="TraesCS7A03G0852600.1.CDS1"/>
    <property type="gene ID" value="TraesCS7A03G0852600"/>
</dbReference>
<dbReference type="OrthoDB" id="691169at2759"/>
<dbReference type="Gramene" id="TraesARI7A03G03926090.1">
    <property type="protein sequence ID" value="TraesARI7A03G03926090.1.CDS1"/>
    <property type="gene ID" value="TraesARI7A03G03926090"/>
</dbReference>
<dbReference type="Gramene" id="TraesLAC7A03G03906150.1">
    <property type="protein sequence ID" value="TraesLAC7A03G03906150.1.CDS1"/>
    <property type="gene ID" value="TraesLAC7A03G03906150"/>
</dbReference>
<dbReference type="PANTHER" id="PTHR33869">
    <property type="entry name" value="CLAVATA3/ESR (CLE)-RELATED PROTEIN 3"/>
    <property type="match status" value="1"/>
</dbReference>
<evidence type="ECO:0000256" key="5">
    <source>
        <dbReference type="ARBA" id="ARBA00023180"/>
    </source>
</evidence>
<dbReference type="GO" id="GO:0033612">
    <property type="term" value="F:receptor serine/threonine kinase binding"/>
    <property type="evidence" value="ECO:0000318"/>
    <property type="project" value="GO_Central"/>
</dbReference>
<dbReference type="EnsemblPlants" id="TraesCS7A02G348400.1">
    <property type="protein sequence ID" value="TraesCS7A02G348400.1.cds1"/>
    <property type="gene ID" value="TraesCS7A02G348400"/>
</dbReference>
<dbReference type="Gramene" id="TraesROB_scaffold_048163_01G000200.1">
    <property type="protein sequence ID" value="TraesROB_scaffold_048163_01G000200.1"/>
    <property type="gene ID" value="TraesROB_scaffold_048163_01G000200"/>
</dbReference>
<dbReference type="Gramene" id="TraesJAG7A03G03934720.1">
    <property type="protein sequence ID" value="TraesJAG7A03G03934720.1.CDS1"/>
    <property type="gene ID" value="TraesJAG7A03G03934720"/>
</dbReference>
<dbReference type="Gramene" id="TraesWEE_scaffold_055783_01G000100.1">
    <property type="protein sequence ID" value="TraesWEE_scaffold_055783_01G000100.1"/>
    <property type="gene ID" value="TraesWEE_scaffold_055783_01G000100"/>
</dbReference>
<dbReference type="Gramene" id="TraesRN7A0100835700.1">
    <property type="protein sequence ID" value="TraesRN7A0100835700.1"/>
    <property type="gene ID" value="TraesRN7A0100835700"/>
</dbReference>
<dbReference type="Gramene" id="TraesSTA7A03G03947980.1">
    <property type="protein sequence ID" value="TraesSTA7A03G03947980.1.CDS1"/>
    <property type="gene ID" value="TraesSTA7A03G03947980"/>
</dbReference>
<protein>
    <submittedName>
        <fullName evidence="9">Uncharacterized protein</fullName>
    </submittedName>
</protein>
<dbReference type="Gramene" id="TraesJUL7A03G03989370.1">
    <property type="protein sequence ID" value="TraesJUL7A03G03989370.1.CDS1"/>
    <property type="gene ID" value="TraesJUL7A03G03989370"/>
</dbReference>
<keyword evidence="3" id="KW-0964">Secreted</keyword>
<feature type="region of interest" description="Disordered" evidence="7">
    <location>
        <begin position="42"/>
        <end position="82"/>
    </location>
</feature>
<comment type="subcellular location">
    <subcellularLocation>
        <location evidence="1">Secreted</location>
    </subcellularLocation>
</comment>
<organism evidence="9">
    <name type="scientific">Triticum aestivum</name>
    <name type="common">Wheat</name>
    <dbReference type="NCBI Taxonomy" id="4565"/>
    <lineage>
        <taxon>Eukaryota</taxon>
        <taxon>Viridiplantae</taxon>
        <taxon>Streptophyta</taxon>
        <taxon>Embryophyta</taxon>
        <taxon>Tracheophyta</taxon>
        <taxon>Spermatophyta</taxon>
        <taxon>Magnoliopsida</taxon>
        <taxon>Liliopsida</taxon>
        <taxon>Poales</taxon>
        <taxon>Poaceae</taxon>
        <taxon>BOP clade</taxon>
        <taxon>Pooideae</taxon>
        <taxon>Triticodae</taxon>
        <taxon>Triticeae</taxon>
        <taxon>Triticinae</taxon>
        <taxon>Triticum</taxon>
    </lineage>
</organism>
<keyword evidence="5" id="KW-0325">Glycoprotein</keyword>
<evidence type="ECO:0000256" key="1">
    <source>
        <dbReference type="ARBA" id="ARBA00004613"/>
    </source>
</evidence>
<evidence type="ECO:0000256" key="4">
    <source>
        <dbReference type="ARBA" id="ARBA00022729"/>
    </source>
</evidence>
<dbReference type="OMA" id="KLAMCLC"/>
<keyword evidence="4 8" id="KW-0732">Signal</keyword>